<protein>
    <recommendedName>
        <fullName evidence="1">F-box domain-containing protein</fullName>
    </recommendedName>
</protein>
<name>A0AAW1Q3I0_9CHLO</name>
<dbReference type="Pfam" id="PF12937">
    <property type="entry name" value="F-box-like"/>
    <property type="match status" value="1"/>
</dbReference>
<dbReference type="InterPro" id="IPR001810">
    <property type="entry name" value="F-box_dom"/>
</dbReference>
<sequence>MQSSVNRPDWTQLPSELLLEVFSNLQLRDLLQAESSCRSWMQALKCPQAQKVWRDITVSLNERLRSRVSRDGTRARCSDSELWWPTCRWEASLTEKVAEESSARLAVLALGCGRLRQD</sequence>
<evidence type="ECO:0000259" key="1">
    <source>
        <dbReference type="PROSITE" id="PS50181"/>
    </source>
</evidence>
<gene>
    <name evidence="2" type="ORF">WJX73_006281</name>
</gene>
<feature type="domain" description="F-box" evidence="1">
    <location>
        <begin position="7"/>
        <end position="56"/>
    </location>
</feature>
<dbReference type="PROSITE" id="PS50181">
    <property type="entry name" value="FBOX"/>
    <property type="match status" value="1"/>
</dbReference>
<dbReference type="Proteomes" id="UP001465755">
    <property type="component" value="Unassembled WGS sequence"/>
</dbReference>
<accession>A0AAW1Q3I0</accession>
<dbReference type="InterPro" id="IPR036047">
    <property type="entry name" value="F-box-like_dom_sf"/>
</dbReference>
<dbReference type="AlphaFoldDB" id="A0AAW1Q3I0"/>
<comment type="caution">
    <text evidence="2">The sequence shown here is derived from an EMBL/GenBank/DDBJ whole genome shotgun (WGS) entry which is preliminary data.</text>
</comment>
<evidence type="ECO:0000313" key="3">
    <source>
        <dbReference type="Proteomes" id="UP001465755"/>
    </source>
</evidence>
<reference evidence="2 3" key="1">
    <citation type="journal article" date="2024" name="Nat. Commun.">
        <title>Phylogenomics reveals the evolutionary origins of lichenization in chlorophyte algae.</title>
        <authorList>
            <person name="Puginier C."/>
            <person name="Libourel C."/>
            <person name="Otte J."/>
            <person name="Skaloud P."/>
            <person name="Haon M."/>
            <person name="Grisel S."/>
            <person name="Petersen M."/>
            <person name="Berrin J.G."/>
            <person name="Delaux P.M."/>
            <person name="Dal Grande F."/>
            <person name="Keller J."/>
        </authorList>
    </citation>
    <scope>NUCLEOTIDE SEQUENCE [LARGE SCALE GENOMIC DNA]</scope>
    <source>
        <strain evidence="2 3">SAG 2036</strain>
    </source>
</reference>
<dbReference type="SUPFAM" id="SSF81383">
    <property type="entry name" value="F-box domain"/>
    <property type="match status" value="1"/>
</dbReference>
<proteinExistence type="predicted"/>
<organism evidence="2 3">
    <name type="scientific">Symbiochloris irregularis</name>
    <dbReference type="NCBI Taxonomy" id="706552"/>
    <lineage>
        <taxon>Eukaryota</taxon>
        <taxon>Viridiplantae</taxon>
        <taxon>Chlorophyta</taxon>
        <taxon>core chlorophytes</taxon>
        <taxon>Trebouxiophyceae</taxon>
        <taxon>Trebouxiales</taxon>
        <taxon>Trebouxiaceae</taxon>
        <taxon>Symbiochloris</taxon>
    </lineage>
</organism>
<dbReference type="Gene3D" id="1.20.1280.50">
    <property type="match status" value="1"/>
</dbReference>
<dbReference type="EMBL" id="JALJOQ010000001">
    <property type="protein sequence ID" value="KAK9815063.1"/>
    <property type="molecule type" value="Genomic_DNA"/>
</dbReference>
<evidence type="ECO:0000313" key="2">
    <source>
        <dbReference type="EMBL" id="KAK9815063.1"/>
    </source>
</evidence>
<keyword evidence="3" id="KW-1185">Reference proteome</keyword>